<evidence type="ECO:0000313" key="2">
    <source>
        <dbReference type="Proteomes" id="UP001595665"/>
    </source>
</evidence>
<organism evidence="1 2">
    <name type="scientific">Massilia haematophila</name>
    <dbReference type="NCBI Taxonomy" id="457923"/>
    <lineage>
        <taxon>Bacteria</taxon>
        <taxon>Pseudomonadati</taxon>
        <taxon>Pseudomonadota</taxon>
        <taxon>Betaproteobacteria</taxon>
        <taxon>Burkholderiales</taxon>
        <taxon>Oxalobacteraceae</taxon>
        <taxon>Telluria group</taxon>
        <taxon>Massilia</taxon>
    </lineage>
</organism>
<evidence type="ECO:0000313" key="1">
    <source>
        <dbReference type="EMBL" id="MFC3461026.1"/>
    </source>
</evidence>
<sequence>MKSYRWIPEDDPGMEHLALRQEDDMIIAQGVVIGGRFGADYGASYTIRCDAAWRVRHARVEVAGGGVLELFADGQGAWQGVDGAPIAELAGCIDIDLTASCFTNTLPIRRLGKALDERQAIDVAYVRIPDLTVEKAEQAYSRLGANRYRYEGVANGFQAELEVDEDGLVVRYPGLFRRT</sequence>
<dbReference type="Pfam" id="PF06475">
    <property type="entry name" value="Glycolipid_bind"/>
    <property type="match status" value="1"/>
</dbReference>
<dbReference type="SUPFAM" id="SSF159275">
    <property type="entry name" value="PA1994-like"/>
    <property type="match status" value="1"/>
</dbReference>
<dbReference type="EMBL" id="JBHRVV010000001">
    <property type="protein sequence ID" value="MFC3461026.1"/>
    <property type="molecule type" value="Genomic_DNA"/>
</dbReference>
<dbReference type="Proteomes" id="UP001595665">
    <property type="component" value="Unassembled WGS sequence"/>
</dbReference>
<dbReference type="RefSeq" id="WP_312549718.1">
    <property type="nucleotide sequence ID" value="NZ_JBHRVV010000001.1"/>
</dbReference>
<accession>A0ABV7PTZ7</accession>
<dbReference type="InterPro" id="IPR009467">
    <property type="entry name" value="Glycolipid-bd_prot_put"/>
</dbReference>
<name>A0ABV7PTZ7_9BURK</name>
<keyword evidence="2" id="KW-1185">Reference proteome</keyword>
<protein>
    <submittedName>
        <fullName evidence="1">Glycolipid-binding domain-containing protein</fullName>
    </submittedName>
</protein>
<comment type="caution">
    <text evidence="1">The sequence shown here is derived from an EMBL/GenBank/DDBJ whole genome shotgun (WGS) entry which is preliminary data.</text>
</comment>
<reference evidence="2" key="1">
    <citation type="journal article" date="2019" name="Int. J. Syst. Evol. Microbiol.">
        <title>The Global Catalogue of Microorganisms (GCM) 10K type strain sequencing project: providing services to taxonomists for standard genome sequencing and annotation.</title>
        <authorList>
            <consortium name="The Broad Institute Genomics Platform"/>
            <consortium name="The Broad Institute Genome Sequencing Center for Infectious Disease"/>
            <person name="Wu L."/>
            <person name="Ma J."/>
        </authorList>
    </citation>
    <scope>NUCLEOTIDE SEQUENCE [LARGE SCALE GENOMIC DNA]</scope>
    <source>
        <strain evidence="2">CCM 7480</strain>
    </source>
</reference>
<gene>
    <name evidence="1" type="ORF">ACFOPH_22735</name>
</gene>
<proteinExistence type="predicted"/>